<keyword evidence="3" id="KW-0133">Cell shape</keyword>
<comment type="caution">
    <text evidence="8">The sequence shown here is derived from an EMBL/GenBank/DDBJ whole genome shotgun (WGS) entry which is preliminary data.</text>
</comment>
<comment type="similarity">
    <text evidence="1">Belongs to the FemABX family.</text>
</comment>
<keyword evidence="6" id="KW-0961">Cell wall biogenesis/degradation</keyword>
<dbReference type="PROSITE" id="PS51186">
    <property type="entry name" value="GNAT"/>
    <property type="match status" value="1"/>
</dbReference>
<dbReference type="GO" id="GO:0009252">
    <property type="term" value="P:peptidoglycan biosynthetic process"/>
    <property type="evidence" value="ECO:0007669"/>
    <property type="project" value="UniProtKB-KW"/>
</dbReference>
<dbReference type="EMBL" id="VSSQ01007574">
    <property type="protein sequence ID" value="MPM36331.1"/>
    <property type="molecule type" value="Genomic_DNA"/>
</dbReference>
<evidence type="ECO:0000256" key="2">
    <source>
        <dbReference type="ARBA" id="ARBA00022679"/>
    </source>
</evidence>
<dbReference type="InterPro" id="IPR050644">
    <property type="entry name" value="PG_Glycine_Bridge_Synth"/>
</dbReference>
<evidence type="ECO:0000313" key="8">
    <source>
        <dbReference type="EMBL" id="MPM36331.1"/>
    </source>
</evidence>
<dbReference type="InterPro" id="IPR003447">
    <property type="entry name" value="FEMABX"/>
</dbReference>
<reference evidence="8" key="1">
    <citation type="submission" date="2019-08" db="EMBL/GenBank/DDBJ databases">
        <authorList>
            <person name="Kucharzyk K."/>
            <person name="Murdoch R.W."/>
            <person name="Higgins S."/>
            <person name="Loffler F."/>
        </authorList>
    </citation>
    <scope>NUCLEOTIDE SEQUENCE</scope>
</reference>
<evidence type="ECO:0000256" key="3">
    <source>
        <dbReference type="ARBA" id="ARBA00022960"/>
    </source>
</evidence>
<dbReference type="AlphaFoldDB" id="A0A644Z8L3"/>
<gene>
    <name evidence="8" type="ORF">SDC9_82926</name>
</gene>
<dbReference type="Pfam" id="PF02388">
    <property type="entry name" value="FemAB"/>
    <property type="match status" value="2"/>
</dbReference>
<evidence type="ECO:0000256" key="6">
    <source>
        <dbReference type="ARBA" id="ARBA00023316"/>
    </source>
</evidence>
<evidence type="ECO:0000256" key="5">
    <source>
        <dbReference type="ARBA" id="ARBA00023315"/>
    </source>
</evidence>
<dbReference type="PROSITE" id="PS51191">
    <property type="entry name" value="FEMABX"/>
    <property type="match status" value="1"/>
</dbReference>
<dbReference type="Gene3D" id="3.40.630.30">
    <property type="match status" value="1"/>
</dbReference>
<keyword evidence="2" id="KW-0808">Transferase</keyword>
<sequence>MNIEVLKKEISEVYQTPILHQTAFWSEVKSNLGVKSKAFEFKIRNSDLYTNTGGRSYTVSDFLVLIQQLSKESTIAYVPYGPEIEPSEENQGRFLEELSEIVRSYLPSNCIALRYDLNWQSHWGKDDFCDDEGKWMGPPQPNYQEFHFNYNTINWNFKKANTDILPANTIFIDLQPDVNTILSKMKAKTRYNINLALRKGVVVKEVGMDKLHVWYNLYRDTAYRNNIFLNDIDYFQTVLASKAENTSSPAIVKLLLAELNGEPVSAMFLVITDHRATYLYGASSSAHRNSMSTYALQWEAIRIAKTYGCTEYDMFGIPPNSNPSHPMHGLYQFKIGFGGELYHQMGCWDYPFEKDKYALFQAYEMNSKGYHL</sequence>
<protein>
    <recommendedName>
        <fullName evidence="7">N-acetyltransferase domain-containing protein</fullName>
    </recommendedName>
</protein>
<proteinExistence type="inferred from homology"/>
<dbReference type="GO" id="GO:0008360">
    <property type="term" value="P:regulation of cell shape"/>
    <property type="evidence" value="ECO:0007669"/>
    <property type="project" value="UniProtKB-KW"/>
</dbReference>
<keyword evidence="4" id="KW-0573">Peptidoglycan synthesis</keyword>
<name>A0A644Z8L3_9ZZZZ</name>
<organism evidence="8">
    <name type="scientific">bioreactor metagenome</name>
    <dbReference type="NCBI Taxonomy" id="1076179"/>
    <lineage>
        <taxon>unclassified sequences</taxon>
        <taxon>metagenomes</taxon>
        <taxon>ecological metagenomes</taxon>
    </lineage>
</organism>
<keyword evidence="5" id="KW-0012">Acyltransferase</keyword>
<dbReference type="GO" id="GO:0016747">
    <property type="term" value="F:acyltransferase activity, transferring groups other than amino-acyl groups"/>
    <property type="evidence" value="ECO:0007669"/>
    <property type="project" value="InterPro"/>
</dbReference>
<dbReference type="InterPro" id="IPR016181">
    <property type="entry name" value="Acyl_CoA_acyltransferase"/>
</dbReference>
<feature type="domain" description="N-acetyltransferase" evidence="7">
    <location>
        <begin position="201"/>
        <end position="357"/>
    </location>
</feature>
<dbReference type="InterPro" id="IPR000182">
    <property type="entry name" value="GNAT_dom"/>
</dbReference>
<dbReference type="GO" id="GO:0016755">
    <property type="term" value="F:aminoacyltransferase activity"/>
    <property type="evidence" value="ECO:0007669"/>
    <property type="project" value="InterPro"/>
</dbReference>
<dbReference type="PANTHER" id="PTHR36174">
    <property type="entry name" value="LIPID II:GLYCINE GLYCYLTRANSFERASE"/>
    <property type="match status" value="1"/>
</dbReference>
<evidence type="ECO:0000256" key="1">
    <source>
        <dbReference type="ARBA" id="ARBA00009943"/>
    </source>
</evidence>
<dbReference type="GO" id="GO:0071555">
    <property type="term" value="P:cell wall organization"/>
    <property type="evidence" value="ECO:0007669"/>
    <property type="project" value="UniProtKB-KW"/>
</dbReference>
<dbReference type="SUPFAM" id="SSF55729">
    <property type="entry name" value="Acyl-CoA N-acyltransferases (Nat)"/>
    <property type="match status" value="1"/>
</dbReference>
<evidence type="ECO:0000259" key="7">
    <source>
        <dbReference type="PROSITE" id="PS51186"/>
    </source>
</evidence>
<evidence type="ECO:0000256" key="4">
    <source>
        <dbReference type="ARBA" id="ARBA00022984"/>
    </source>
</evidence>
<dbReference type="PANTHER" id="PTHR36174:SF1">
    <property type="entry name" value="LIPID II:GLYCINE GLYCYLTRANSFERASE"/>
    <property type="match status" value="1"/>
</dbReference>
<accession>A0A644Z8L3</accession>